<sequence length="123" mass="13863">SQTVRQSQMVSTALSRMLETNGKKTSRMLGRLILISSDRDSAQFNSRKFSNAQTAHMKMAGLTLSTINLPTPGRLVKPKFRLRRRMTRMKTAPTRNISQPVRANSKSDGRCHHVPTPNPTSHY</sequence>
<reference evidence="3" key="1">
    <citation type="submission" date="2022-10" db="EMBL/GenBank/DDBJ databases">
        <title>Genome assembly of Pristionchus species.</title>
        <authorList>
            <person name="Yoshida K."/>
            <person name="Sommer R.J."/>
        </authorList>
    </citation>
    <scope>NUCLEOTIDE SEQUENCE [LARGE SCALE GENOMIC DNA]</scope>
    <source>
        <strain evidence="3">RS5460</strain>
    </source>
</reference>
<feature type="region of interest" description="Disordered" evidence="1">
    <location>
        <begin position="85"/>
        <end position="123"/>
    </location>
</feature>
<protein>
    <submittedName>
        <fullName evidence="2">Uncharacterized protein</fullName>
    </submittedName>
</protein>
<proteinExistence type="predicted"/>
<feature type="non-terminal residue" evidence="2">
    <location>
        <position position="1"/>
    </location>
</feature>
<dbReference type="Proteomes" id="UP001328107">
    <property type="component" value="Unassembled WGS sequence"/>
</dbReference>
<evidence type="ECO:0000256" key="1">
    <source>
        <dbReference type="SAM" id="MobiDB-lite"/>
    </source>
</evidence>
<evidence type="ECO:0000313" key="2">
    <source>
        <dbReference type="EMBL" id="GMR59081.1"/>
    </source>
</evidence>
<keyword evidence="3" id="KW-1185">Reference proteome</keyword>
<dbReference type="EMBL" id="BTRK01000006">
    <property type="protein sequence ID" value="GMR59081.1"/>
    <property type="molecule type" value="Genomic_DNA"/>
</dbReference>
<comment type="caution">
    <text evidence="2">The sequence shown here is derived from an EMBL/GenBank/DDBJ whole genome shotgun (WGS) entry which is preliminary data.</text>
</comment>
<evidence type="ECO:0000313" key="3">
    <source>
        <dbReference type="Proteomes" id="UP001328107"/>
    </source>
</evidence>
<gene>
    <name evidence="2" type="ORF">PMAYCL1PPCAC_29276</name>
</gene>
<organism evidence="2 3">
    <name type="scientific">Pristionchus mayeri</name>
    <dbReference type="NCBI Taxonomy" id="1317129"/>
    <lineage>
        <taxon>Eukaryota</taxon>
        <taxon>Metazoa</taxon>
        <taxon>Ecdysozoa</taxon>
        <taxon>Nematoda</taxon>
        <taxon>Chromadorea</taxon>
        <taxon>Rhabditida</taxon>
        <taxon>Rhabditina</taxon>
        <taxon>Diplogasteromorpha</taxon>
        <taxon>Diplogasteroidea</taxon>
        <taxon>Neodiplogasteridae</taxon>
        <taxon>Pristionchus</taxon>
    </lineage>
</organism>
<accession>A0AAN5D9T0</accession>
<dbReference type="AlphaFoldDB" id="A0AAN5D9T0"/>
<name>A0AAN5D9T0_9BILA</name>
<feature type="compositionally biased region" description="Polar residues" evidence="1">
    <location>
        <begin position="93"/>
        <end position="104"/>
    </location>
</feature>